<reference evidence="3" key="2">
    <citation type="submission" date="2016-03" db="EMBL/GenBank/DDBJ databases">
        <title>Streptococcus antelopensis sp. nov., isolated from the feces of the Tibetan antelope (Pantholops hodgsonii) in Hoh Xil National Nature Reserve, Qinghai, China.</title>
        <authorList>
            <person name="Bai X."/>
        </authorList>
    </citation>
    <scope>NUCLEOTIDE SEQUENCE [LARGE SCALE GENOMIC DNA]</scope>
    <source>
        <strain evidence="3">TA 26</strain>
    </source>
</reference>
<evidence type="ECO:0008006" key="4">
    <source>
        <dbReference type="Google" id="ProtNLM"/>
    </source>
</evidence>
<accession>A0A172Q9V6</accession>
<dbReference type="KEGG" id="spat:A0O21_09465"/>
<dbReference type="RefSeq" id="WP_067064602.1">
    <property type="nucleotide sequence ID" value="NZ_CP014699.1"/>
</dbReference>
<evidence type="ECO:0000256" key="1">
    <source>
        <dbReference type="SAM" id="MobiDB-lite"/>
    </source>
</evidence>
<dbReference type="OrthoDB" id="4570726at2"/>
<feature type="compositionally biased region" description="Basic residues" evidence="1">
    <location>
        <begin position="126"/>
        <end position="139"/>
    </location>
</feature>
<evidence type="ECO:0000313" key="2">
    <source>
        <dbReference type="EMBL" id="AND80207.1"/>
    </source>
</evidence>
<feature type="region of interest" description="Disordered" evidence="1">
    <location>
        <begin position="63"/>
        <end position="139"/>
    </location>
</feature>
<organism evidence="2 3">
    <name type="scientific">Streptococcus pantholopis</name>
    <dbReference type="NCBI Taxonomy" id="1811193"/>
    <lineage>
        <taxon>Bacteria</taxon>
        <taxon>Bacillati</taxon>
        <taxon>Bacillota</taxon>
        <taxon>Bacilli</taxon>
        <taxon>Lactobacillales</taxon>
        <taxon>Streptococcaceae</taxon>
        <taxon>Streptococcus</taxon>
    </lineage>
</organism>
<reference evidence="2 3" key="1">
    <citation type="journal article" date="2016" name="Int. J. Syst. Evol. Microbiol.">
        <title>Streptococcuspantholopis sp. nov., isolated from faeces of the Tibetan antelope (Pantholops hodgsonii).</title>
        <authorList>
            <person name="Bai X."/>
            <person name="Xiong Y."/>
            <person name="Lu S."/>
            <person name="Jin D."/>
            <person name="Lai X."/>
            <person name="Yang J."/>
            <person name="Niu L."/>
            <person name="Hu S."/>
            <person name="Meng X."/>
            <person name="Pu J."/>
            <person name="Ye C."/>
            <person name="Xu J."/>
        </authorList>
    </citation>
    <scope>NUCLEOTIDE SEQUENCE [LARGE SCALE GENOMIC DNA]</scope>
    <source>
        <strain evidence="2 3">TA 26</strain>
    </source>
</reference>
<feature type="compositionally biased region" description="Basic and acidic residues" evidence="1">
    <location>
        <begin position="67"/>
        <end position="83"/>
    </location>
</feature>
<dbReference type="PIRSF" id="PIRSF021328">
    <property type="entry name" value="UCP021328"/>
    <property type="match status" value="1"/>
</dbReference>
<sequence length="139" mass="16558">MKLTVYFDGVFWSGLVEYSDKKGYKAFRYVFGKEPKDEEVLDFIYFSLGRLLDRYDHLEGQNPISKAAERKKNPKRLQREISKAKNKPAVSTKAQAAMQKMQDNLKKEKKTFSKQQRLAEKERRYQLKQKKHQQKRKGH</sequence>
<keyword evidence="3" id="KW-1185">Reference proteome</keyword>
<evidence type="ECO:0000313" key="3">
    <source>
        <dbReference type="Proteomes" id="UP000077317"/>
    </source>
</evidence>
<dbReference type="Pfam" id="PF11208">
    <property type="entry name" value="DUF2992"/>
    <property type="match status" value="1"/>
</dbReference>
<proteinExistence type="predicted"/>
<dbReference type="STRING" id="1811193.A0O21_09465"/>
<dbReference type="Proteomes" id="UP000077317">
    <property type="component" value="Chromosome"/>
</dbReference>
<name>A0A172Q9V6_9STRE</name>
<dbReference type="EMBL" id="CP014699">
    <property type="protein sequence ID" value="AND80207.1"/>
    <property type="molecule type" value="Genomic_DNA"/>
</dbReference>
<dbReference type="AlphaFoldDB" id="A0A172Q9V6"/>
<gene>
    <name evidence="2" type="ORF">A0O21_09465</name>
</gene>
<protein>
    <recommendedName>
        <fullName evidence="4">DUF2992 domain-containing protein</fullName>
    </recommendedName>
</protein>
<dbReference type="InterPro" id="IPR016787">
    <property type="entry name" value="UCP021328"/>
</dbReference>